<gene>
    <name evidence="2" type="primary">orf617</name>
</gene>
<dbReference type="PANTHER" id="PTHR33642">
    <property type="entry name" value="COX1/OXI3 INTRON 1 PROTEIN-RELATED"/>
    <property type="match status" value="1"/>
</dbReference>
<dbReference type="Pfam" id="PF01348">
    <property type="entry name" value="Intron_maturas2"/>
    <property type="match status" value="1"/>
</dbReference>
<protein>
    <submittedName>
        <fullName evidence="2">Putative type II intron maturase</fullName>
    </submittedName>
</protein>
<name>A0A650BXP4_9CHLO</name>
<accession>A0A650BXP4</accession>
<geneLocation type="mitochondrion" evidence="2"/>
<dbReference type="InterPro" id="IPR000477">
    <property type="entry name" value="RT_dom"/>
</dbReference>
<dbReference type="EMBL" id="MN514984">
    <property type="protein sequence ID" value="QGQ61979.1"/>
    <property type="molecule type" value="Genomic_DNA"/>
</dbReference>
<dbReference type="GO" id="GO:0006315">
    <property type="term" value="P:homing of group II introns"/>
    <property type="evidence" value="ECO:0007669"/>
    <property type="project" value="TreeGrafter"/>
</dbReference>
<dbReference type="InterPro" id="IPR024937">
    <property type="entry name" value="Domain_X"/>
</dbReference>
<sequence length="617" mass="71967">MAKRLREGNYECKPARRVVIPKCPNPSRFEKAPSYKIPISIVSPRDQIVQEVVFIILSYIYGGSFYKGFRRSSGCHSALKDIRRRWNGVSWFIEFDIRPRNEKISRRILVNILREDIQDQRFFNLLHKMFKTNLVNLFPSNKAPLGLSRLLCDIYLSKLDKEVKRIQVEYNSSHRACRENPVFTQFTRVTLAEKIRLEFNRYKIRRLLHKRIRRAYKKGISKTYYNNPNDRRIFYVRYIDHFLFGVIGSKLLVKKVQNRVSQFLKSGLHFEVNKTTITHSTAGMVHFLGMKVQCTLPPKYSALRRGSESLKRIRLRLKTQLLLRKKAWEASIRRIAFHKWAEAFEKTRKLLGSTTLAKRVAFSNAFELAQRLTTNNLLGPQIGGSTVSQLLTAEKALFSSIIWKGLPQEIKRKHVEFISLLDHHSYGYNRLKMSTLSGTRSGCTASSSSTKSLPPRIRILAPIDHIRDQLRRRGIVEDKNFRPTASKRMLNHEDSIIVNYFRVIAQGLLSYYRCCDNFHKVKRIATYHLRWAALHTLANKHKLTVKNAIYCYTLNLVIRQEFNGQVIIVAKFPSKKDIAIMRKKFLVDADLPRYSAPFASSVSELRRKYSDQSIYAD</sequence>
<organism evidence="2">
    <name type="scientific">Ostreobium quekettii</name>
    <dbReference type="NCBI Taxonomy" id="121088"/>
    <lineage>
        <taxon>Eukaryota</taxon>
        <taxon>Viridiplantae</taxon>
        <taxon>Chlorophyta</taxon>
        <taxon>core chlorophytes</taxon>
        <taxon>Ulvophyceae</taxon>
        <taxon>TCBD clade</taxon>
        <taxon>Bryopsidales</taxon>
        <taxon>Ostreobineae</taxon>
        <taxon>Ostreobiaceae</taxon>
        <taxon>Ostreobium</taxon>
    </lineage>
</organism>
<feature type="domain" description="Reverse transcriptase" evidence="1">
    <location>
        <begin position="1"/>
        <end position="292"/>
    </location>
</feature>
<dbReference type="GO" id="GO:0003964">
    <property type="term" value="F:RNA-directed DNA polymerase activity"/>
    <property type="evidence" value="ECO:0007669"/>
    <property type="project" value="TreeGrafter"/>
</dbReference>
<dbReference type="RefSeq" id="YP_009720767.1">
    <property type="nucleotide sequence ID" value="NC_045361.1"/>
</dbReference>
<dbReference type="CDD" id="cd01651">
    <property type="entry name" value="RT_G2_intron"/>
    <property type="match status" value="1"/>
</dbReference>
<dbReference type="GeneID" id="42903354"/>
<evidence type="ECO:0000259" key="1">
    <source>
        <dbReference type="PROSITE" id="PS50878"/>
    </source>
</evidence>
<dbReference type="GO" id="GO:0005739">
    <property type="term" value="C:mitochondrion"/>
    <property type="evidence" value="ECO:0007669"/>
    <property type="project" value="TreeGrafter"/>
</dbReference>
<evidence type="ECO:0000313" key="2">
    <source>
        <dbReference type="EMBL" id="QGQ61979.1"/>
    </source>
</evidence>
<dbReference type="GO" id="GO:0090615">
    <property type="term" value="P:mitochondrial mRNA processing"/>
    <property type="evidence" value="ECO:0007669"/>
    <property type="project" value="TreeGrafter"/>
</dbReference>
<proteinExistence type="predicted"/>
<dbReference type="PANTHER" id="PTHR33642:SF4">
    <property type="entry name" value="COX1_OXI3 INTRON 1 PROTEIN-RELATED"/>
    <property type="match status" value="1"/>
</dbReference>
<dbReference type="AlphaFoldDB" id="A0A650BXP4"/>
<keyword evidence="2" id="KW-0496">Mitochondrion</keyword>
<reference evidence="2" key="1">
    <citation type="journal article" date="2019" name="PeerJ">
        <title>The inflated mitochondrial genomes of siphonous green algae reflect processes driving expansion of noncoding DNA and proliferation of introns.</title>
        <authorList>
            <person name="Repetti S.I."/>
            <person name="Jackson C.J."/>
            <person name="Judd L.M."/>
            <person name="Wick R.R."/>
            <person name="Holt K.E."/>
            <person name="Verbruggen H."/>
        </authorList>
    </citation>
    <scope>NUCLEOTIDE SEQUENCE</scope>
    <source>
        <strain evidence="2">SAG6.99</strain>
    </source>
</reference>
<dbReference type="PROSITE" id="PS50878">
    <property type="entry name" value="RT_POL"/>
    <property type="match status" value="1"/>
</dbReference>